<dbReference type="Proteomes" id="UP001148018">
    <property type="component" value="Unassembled WGS sequence"/>
</dbReference>
<evidence type="ECO:0000256" key="3">
    <source>
        <dbReference type="ARBA" id="ARBA00022989"/>
    </source>
</evidence>
<sequence length="264" mass="30457">MLCMLACGGLFFPGLYCGLRRLLRASCPHWDQADVVAVSERLVSSIHASLATVCGLVVVSSIRDVMTDRHWLVNSFVVFGAPYMAFDLFAMYLTHYHQQKRLSIPDQKHSLRTVKAFLSRERLLVLHHLALLLVFMPIVLFFRRGLGDFFVACFWMTEFSTPFVSLGKVLIQLGLENSHLHWINGVMVLASFFTCRILLFPYMYWMYGRQFLVPLHRVPFHLPLHCNLGNLSILSPQVYWFGLLVKKARRLYLRKGKPHGPKTE</sequence>
<feature type="transmembrane region" description="Helical" evidence="6">
    <location>
        <begin position="71"/>
        <end position="93"/>
    </location>
</feature>
<accession>A0A9Q0DRH9</accession>
<evidence type="ECO:0000313" key="8">
    <source>
        <dbReference type="EMBL" id="KAJ3591287.1"/>
    </source>
</evidence>
<dbReference type="InterPro" id="IPR006634">
    <property type="entry name" value="TLC-dom"/>
</dbReference>
<keyword evidence="2 5" id="KW-0812">Transmembrane</keyword>
<keyword evidence="4 5" id="KW-0472">Membrane</keyword>
<evidence type="ECO:0000313" key="9">
    <source>
        <dbReference type="Proteomes" id="UP001148018"/>
    </source>
</evidence>
<name>A0A9Q0DRH9_9TELE</name>
<evidence type="ECO:0000259" key="7">
    <source>
        <dbReference type="PROSITE" id="PS50922"/>
    </source>
</evidence>
<dbReference type="GO" id="GO:0055088">
    <property type="term" value="P:lipid homeostasis"/>
    <property type="evidence" value="ECO:0007669"/>
    <property type="project" value="TreeGrafter"/>
</dbReference>
<dbReference type="InterPro" id="IPR050846">
    <property type="entry name" value="TLCD"/>
</dbReference>
<organism evidence="8 9">
    <name type="scientific">Muraenolepis orangiensis</name>
    <name type="common">Patagonian moray cod</name>
    <dbReference type="NCBI Taxonomy" id="630683"/>
    <lineage>
        <taxon>Eukaryota</taxon>
        <taxon>Metazoa</taxon>
        <taxon>Chordata</taxon>
        <taxon>Craniata</taxon>
        <taxon>Vertebrata</taxon>
        <taxon>Euteleostomi</taxon>
        <taxon>Actinopterygii</taxon>
        <taxon>Neopterygii</taxon>
        <taxon>Teleostei</taxon>
        <taxon>Neoteleostei</taxon>
        <taxon>Acanthomorphata</taxon>
        <taxon>Zeiogadaria</taxon>
        <taxon>Gadariae</taxon>
        <taxon>Gadiformes</taxon>
        <taxon>Muraenolepidoidei</taxon>
        <taxon>Muraenolepididae</taxon>
        <taxon>Muraenolepis</taxon>
    </lineage>
</organism>
<keyword evidence="9" id="KW-1185">Reference proteome</keyword>
<protein>
    <recommendedName>
        <fullName evidence="7">TLC domain-containing protein</fullName>
    </recommendedName>
</protein>
<evidence type="ECO:0000256" key="5">
    <source>
        <dbReference type="PROSITE-ProRule" id="PRU00205"/>
    </source>
</evidence>
<comment type="subcellular location">
    <subcellularLocation>
        <location evidence="1">Membrane</location>
        <topology evidence="1">Multi-pass membrane protein</topology>
    </subcellularLocation>
</comment>
<feature type="transmembrane region" description="Helical" evidence="6">
    <location>
        <begin position="149"/>
        <end position="171"/>
    </location>
</feature>
<dbReference type="GO" id="GO:0016020">
    <property type="term" value="C:membrane"/>
    <property type="evidence" value="ECO:0007669"/>
    <property type="project" value="UniProtKB-SubCell"/>
</dbReference>
<dbReference type="PROSITE" id="PS50922">
    <property type="entry name" value="TLC"/>
    <property type="match status" value="1"/>
</dbReference>
<comment type="caution">
    <text evidence="8">The sequence shown here is derived from an EMBL/GenBank/DDBJ whole genome shotgun (WGS) entry which is preliminary data.</text>
</comment>
<dbReference type="PANTHER" id="PTHR13439">
    <property type="entry name" value="CT120 PROTEIN"/>
    <property type="match status" value="1"/>
</dbReference>
<dbReference type="OrthoDB" id="10266980at2759"/>
<feature type="transmembrane region" description="Helical" evidence="6">
    <location>
        <begin position="123"/>
        <end position="143"/>
    </location>
</feature>
<proteinExistence type="predicted"/>
<dbReference type="PANTHER" id="PTHR13439:SF20">
    <property type="entry name" value="TLC DOMAIN-CONTAINING PROTEIN 3A"/>
    <property type="match status" value="1"/>
</dbReference>
<reference evidence="8" key="1">
    <citation type="submission" date="2022-07" db="EMBL/GenBank/DDBJ databases">
        <title>Chromosome-level genome of Muraenolepis orangiensis.</title>
        <authorList>
            <person name="Kim J."/>
        </authorList>
    </citation>
    <scope>NUCLEOTIDE SEQUENCE</scope>
    <source>
        <strain evidence="8">KU_S4_2022</strain>
        <tissue evidence="8">Muscle</tissue>
    </source>
</reference>
<feature type="domain" description="TLC" evidence="7">
    <location>
        <begin position="33"/>
        <end position="253"/>
    </location>
</feature>
<evidence type="ECO:0000256" key="6">
    <source>
        <dbReference type="SAM" id="Phobius"/>
    </source>
</evidence>
<feature type="transmembrane region" description="Helical" evidence="6">
    <location>
        <begin position="183"/>
        <end position="207"/>
    </location>
</feature>
<dbReference type="AlphaFoldDB" id="A0A9Q0DRH9"/>
<evidence type="ECO:0000256" key="2">
    <source>
        <dbReference type="ARBA" id="ARBA00022692"/>
    </source>
</evidence>
<dbReference type="SMART" id="SM00724">
    <property type="entry name" value="TLC"/>
    <property type="match status" value="1"/>
</dbReference>
<evidence type="ECO:0000256" key="4">
    <source>
        <dbReference type="ARBA" id="ARBA00023136"/>
    </source>
</evidence>
<evidence type="ECO:0000256" key="1">
    <source>
        <dbReference type="ARBA" id="ARBA00004141"/>
    </source>
</evidence>
<dbReference type="GO" id="GO:0005783">
    <property type="term" value="C:endoplasmic reticulum"/>
    <property type="evidence" value="ECO:0007669"/>
    <property type="project" value="TreeGrafter"/>
</dbReference>
<dbReference type="Pfam" id="PF03798">
    <property type="entry name" value="TRAM_LAG1_CLN8"/>
    <property type="match status" value="1"/>
</dbReference>
<gene>
    <name evidence="8" type="ORF">NHX12_009233</name>
</gene>
<dbReference type="EMBL" id="JANIIK010000114">
    <property type="protein sequence ID" value="KAJ3591287.1"/>
    <property type="molecule type" value="Genomic_DNA"/>
</dbReference>
<keyword evidence="3 6" id="KW-1133">Transmembrane helix</keyword>